<dbReference type="Proteomes" id="UP001466331">
    <property type="component" value="Unassembled WGS sequence"/>
</dbReference>
<dbReference type="PANTHER" id="PTHR45458:SF1">
    <property type="entry name" value="SHORT CHAIN DEHYDROGENASE"/>
    <property type="match status" value="1"/>
</dbReference>
<sequence>MNILITGARRGLGLSLVSYFLKKGYNVYNIIRSDSYSLDNLKKEYSDSLFLYYGDVTKEEALTDIVFSLKKDTDSLDILINNAAVHFEQNAPDIDELDFSIYAPTFEVNSIAPLKVIKNFLPFLRRGKKKWIANISSEAGSIANCWREAEFSYCMSKAALNMATAILRNRLSKEGFTVCAIHPGWFSSDMGGSEAPISPYDAAEKVGNIILSLDTRPAYVDLEGNEMSW</sequence>
<dbReference type="Gene3D" id="3.40.50.720">
    <property type="entry name" value="NAD(P)-binding Rossmann-like Domain"/>
    <property type="match status" value="1"/>
</dbReference>
<evidence type="ECO:0000313" key="2">
    <source>
        <dbReference type="Proteomes" id="UP001466331"/>
    </source>
</evidence>
<reference evidence="1 2" key="1">
    <citation type="submission" date="2024-03" db="EMBL/GenBank/DDBJ databases">
        <title>Ignisphaera cupida sp. nov., a hyperthermophilic hydrolytic archaeon from a hot spring of Kamchatka, and proposal of Ignisphaeraceae fam. nov.</title>
        <authorList>
            <person name="Podosokorskaya O.A."/>
            <person name="Elcheninov A.G."/>
            <person name="Maltseva A.I."/>
            <person name="Zayulina K.S."/>
            <person name="Novikov A."/>
            <person name="Merkel A.Y."/>
        </authorList>
    </citation>
    <scope>NUCLEOTIDE SEQUENCE [LARGE SCALE GENOMIC DNA]</scope>
    <source>
        <strain evidence="1 2">38H-sp</strain>
    </source>
</reference>
<evidence type="ECO:0000313" key="1">
    <source>
        <dbReference type="EMBL" id="MEM5948756.1"/>
    </source>
</evidence>
<dbReference type="Pfam" id="PF00106">
    <property type="entry name" value="adh_short"/>
    <property type="match status" value="1"/>
</dbReference>
<accession>A0ABU9UDL9</accession>
<dbReference type="SUPFAM" id="SSF51735">
    <property type="entry name" value="NAD(P)-binding Rossmann-fold domains"/>
    <property type="match status" value="1"/>
</dbReference>
<dbReference type="InterPro" id="IPR052184">
    <property type="entry name" value="SDR_enzymes"/>
</dbReference>
<gene>
    <name evidence="1" type="ORF">WKV44_09420</name>
</gene>
<dbReference type="PRINTS" id="PR00081">
    <property type="entry name" value="GDHRDH"/>
</dbReference>
<protein>
    <submittedName>
        <fullName evidence="1">SDR family NAD(P)-dependent oxidoreductase</fullName>
    </submittedName>
</protein>
<comment type="caution">
    <text evidence="1">The sequence shown here is derived from an EMBL/GenBank/DDBJ whole genome shotgun (WGS) entry which is preliminary data.</text>
</comment>
<dbReference type="EMBL" id="JBCHKQ010000005">
    <property type="protein sequence ID" value="MEM5948756.1"/>
    <property type="molecule type" value="Genomic_DNA"/>
</dbReference>
<name>A0ABU9UDL9_9SPIR</name>
<dbReference type="InterPro" id="IPR036291">
    <property type="entry name" value="NAD(P)-bd_dom_sf"/>
</dbReference>
<proteinExistence type="predicted"/>
<keyword evidence="2" id="KW-1185">Reference proteome</keyword>
<dbReference type="PANTHER" id="PTHR45458">
    <property type="entry name" value="SHORT-CHAIN DEHYDROGENASE/REDUCTASE SDR"/>
    <property type="match status" value="1"/>
</dbReference>
<organism evidence="1 2">
    <name type="scientific">Rarispira pelagica</name>
    <dbReference type="NCBI Taxonomy" id="3141764"/>
    <lineage>
        <taxon>Bacteria</taxon>
        <taxon>Pseudomonadati</taxon>
        <taxon>Spirochaetota</taxon>
        <taxon>Spirochaetia</taxon>
        <taxon>Winmispirales</taxon>
        <taxon>Winmispiraceae</taxon>
        <taxon>Rarispira</taxon>
    </lineage>
</organism>
<dbReference type="RefSeq" id="WP_420070207.1">
    <property type="nucleotide sequence ID" value="NZ_JBCHKQ010000005.1"/>
</dbReference>
<dbReference type="InterPro" id="IPR002347">
    <property type="entry name" value="SDR_fam"/>
</dbReference>